<protein>
    <submittedName>
        <fullName evidence="1">Uncharacterized protein</fullName>
    </submittedName>
</protein>
<name>A0A5N5VBE5_MYCPH</name>
<sequence>MLAAVVGCQSGQQARADTVDAHLGEPFVLAGGQQAVVADTPLRLRFAEVLEDSRCPTLVECAWTGQARISVVVDDGRTIVMEFNTNPAPEKNRQRIHSGAYAITLQALDPYPTTPQDAPGLSDYRATLLVTRPQ</sequence>
<accession>A0A5N5VBE5</accession>
<reference evidence="1 2" key="1">
    <citation type="submission" date="2012-10" db="EMBL/GenBank/DDBJ databases">
        <title>The draft sequence of the Mycobacterium pheli genome.</title>
        <authorList>
            <person name="Pettersson B.M.F."/>
            <person name="Das S."/>
            <person name="Dasgupta S."/>
            <person name="Bhattacharya A."/>
            <person name="Kirsebom L.A."/>
        </authorList>
    </citation>
    <scope>NUCLEOTIDE SEQUENCE [LARGE SCALE GENOMIC DNA]</scope>
    <source>
        <strain evidence="1 2">CCUG 21000</strain>
    </source>
</reference>
<evidence type="ECO:0000313" key="2">
    <source>
        <dbReference type="Proteomes" id="UP000325690"/>
    </source>
</evidence>
<dbReference type="EMBL" id="ANBP01000003">
    <property type="protein sequence ID" value="KAB7759066.1"/>
    <property type="molecule type" value="Genomic_DNA"/>
</dbReference>
<evidence type="ECO:0000313" key="1">
    <source>
        <dbReference type="EMBL" id="KAB7759066.1"/>
    </source>
</evidence>
<proteinExistence type="predicted"/>
<dbReference type="Proteomes" id="UP000325690">
    <property type="component" value="Unassembled WGS sequence"/>
</dbReference>
<comment type="caution">
    <text evidence="1">The sequence shown here is derived from an EMBL/GenBank/DDBJ whole genome shotgun (WGS) entry which is preliminary data.</text>
</comment>
<organism evidence="1 2">
    <name type="scientific">Mycolicibacterium phlei DSM 43239 = CCUG 21000</name>
    <dbReference type="NCBI Taxonomy" id="1226750"/>
    <lineage>
        <taxon>Bacteria</taxon>
        <taxon>Bacillati</taxon>
        <taxon>Actinomycetota</taxon>
        <taxon>Actinomycetes</taxon>
        <taxon>Mycobacteriales</taxon>
        <taxon>Mycobacteriaceae</taxon>
        <taxon>Mycolicibacterium</taxon>
    </lineage>
</organism>
<dbReference type="AlphaFoldDB" id="A0A5N5VBE5"/>
<gene>
    <name evidence="1" type="ORF">MPHL21000_04495</name>
</gene>
<keyword evidence="2" id="KW-1185">Reference proteome</keyword>